<accession>A0A1I6AA32</accession>
<name>A0A1I6AA32_9BACI</name>
<sequence length="171" mass="19986">MSEDNAYVFASCARETLSPEVVPYLLALLEERDDIVVEEVIRDSLDHMMDYTENLDWNATVDEIGSYYREWMNTLSPTFYYYNRKPVFLGELTKTLVQRAFAVREQNTPLKMESIPILLSVWSGKGCPVQYKTVLDEEIFQQLTDYIDTLSERSWERGRKYFYGNSVEGAL</sequence>
<comment type="caution">
    <text evidence="1">The sequence shown here is derived from an EMBL/GenBank/DDBJ whole genome shotgun (WGS) entry which is preliminary data.</text>
</comment>
<dbReference type="Proteomes" id="UP000182762">
    <property type="component" value="Unassembled WGS sequence"/>
</dbReference>
<keyword evidence="2" id="KW-1185">Reference proteome</keyword>
<evidence type="ECO:0000313" key="2">
    <source>
        <dbReference type="Proteomes" id="UP000182762"/>
    </source>
</evidence>
<gene>
    <name evidence="1" type="ORF">SAMN02745910_02535</name>
</gene>
<dbReference type="InterPro" id="IPR029076">
    <property type="entry name" value="Imm47"/>
</dbReference>
<dbReference type="Pfam" id="PF15573">
    <property type="entry name" value="Imm47"/>
    <property type="match status" value="1"/>
</dbReference>
<evidence type="ECO:0000313" key="1">
    <source>
        <dbReference type="EMBL" id="SFQ65586.1"/>
    </source>
</evidence>
<reference evidence="1 2" key="1">
    <citation type="submission" date="2016-10" db="EMBL/GenBank/DDBJ databases">
        <authorList>
            <person name="Varghese N."/>
            <person name="Submissions S."/>
        </authorList>
    </citation>
    <scope>NUCLEOTIDE SEQUENCE [LARGE SCALE GENOMIC DNA]</scope>
    <source>
        <strain evidence="1 2">DSM 13796</strain>
    </source>
</reference>
<organism evidence="1 2">
    <name type="scientific">Priestia endophytica DSM 13796</name>
    <dbReference type="NCBI Taxonomy" id="1121089"/>
    <lineage>
        <taxon>Bacteria</taxon>
        <taxon>Bacillati</taxon>
        <taxon>Bacillota</taxon>
        <taxon>Bacilli</taxon>
        <taxon>Bacillales</taxon>
        <taxon>Bacillaceae</taxon>
        <taxon>Priestia</taxon>
    </lineage>
</organism>
<proteinExistence type="predicted"/>
<protein>
    <submittedName>
        <fullName evidence="1">Immunity protein 47</fullName>
    </submittedName>
</protein>
<dbReference type="EMBL" id="FOXX01000006">
    <property type="protein sequence ID" value="SFQ65586.1"/>
    <property type="molecule type" value="Genomic_DNA"/>
</dbReference>